<protein>
    <submittedName>
        <fullName evidence="1">Uncharacterized protein</fullName>
    </submittedName>
</protein>
<dbReference type="AlphaFoldDB" id="A0A448WSP8"/>
<dbReference type="Proteomes" id="UP000784294">
    <property type="component" value="Unassembled WGS sequence"/>
</dbReference>
<evidence type="ECO:0000313" key="1">
    <source>
        <dbReference type="EMBL" id="VEL19268.1"/>
    </source>
</evidence>
<keyword evidence="2" id="KW-1185">Reference proteome</keyword>
<name>A0A448WSP8_9PLAT</name>
<accession>A0A448WSP8</accession>
<dbReference type="EMBL" id="CAAALY010040841">
    <property type="protein sequence ID" value="VEL19268.1"/>
    <property type="molecule type" value="Genomic_DNA"/>
</dbReference>
<evidence type="ECO:0000313" key="2">
    <source>
        <dbReference type="Proteomes" id="UP000784294"/>
    </source>
</evidence>
<proteinExistence type="predicted"/>
<organism evidence="1 2">
    <name type="scientific">Protopolystoma xenopodis</name>
    <dbReference type="NCBI Taxonomy" id="117903"/>
    <lineage>
        <taxon>Eukaryota</taxon>
        <taxon>Metazoa</taxon>
        <taxon>Spiralia</taxon>
        <taxon>Lophotrochozoa</taxon>
        <taxon>Platyhelminthes</taxon>
        <taxon>Monogenea</taxon>
        <taxon>Polyopisthocotylea</taxon>
        <taxon>Polystomatidea</taxon>
        <taxon>Polystomatidae</taxon>
        <taxon>Protopolystoma</taxon>
    </lineage>
</organism>
<reference evidence="1" key="1">
    <citation type="submission" date="2018-11" db="EMBL/GenBank/DDBJ databases">
        <authorList>
            <consortium name="Pathogen Informatics"/>
        </authorList>
    </citation>
    <scope>NUCLEOTIDE SEQUENCE</scope>
</reference>
<gene>
    <name evidence="1" type="ORF">PXEA_LOCUS12708</name>
</gene>
<sequence length="142" mass="15633">MPACLEHFASLVGLNGQHVCLWTGTKPCYFGRLHGPEAVQAINTGNTRPDNWASGGATLFFHVRRRLFRPFRPQYPVPGASVACGKLGPVQRGPRLPNIIWASLFFWHWRAIQTSKGGRCRSLECLVVGWSSCQPGMGAKDG</sequence>
<comment type="caution">
    <text evidence="1">The sequence shown here is derived from an EMBL/GenBank/DDBJ whole genome shotgun (WGS) entry which is preliminary data.</text>
</comment>